<evidence type="ECO:0000256" key="5">
    <source>
        <dbReference type="ARBA" id="ARBA00023136"/>
    </source>
</evidence>
<evidence type="ECO:0000313" key="10">
    <source>
        <dbReference type="Proteomes" id="UP000262969"/>
    </source>
</evidence>
<evidence type="ECO:0000259" key="8">
    <source>
        <dbReference type="Pfam" id="PF02687"/>
    </source>
</evidence>
<evidence type="ECO:0000256" key="2">
    <source>
        <dbReference type="ARBA" id="ARBA00022475"/>
    </source>
</evidence>
<dbReference type="GO" id="GO:0005886">
    <property type="term" value="C:plasma membrane"/>
    <property type="evidence" value="ECO:0007669"/>
    <property type="project" value="UniProtKB-SubCell"/>
</dbReference>
<feature type="non-terminal residue" evidence="9">
    <location>
        <position position="1"/>
    </location>
</feature>
<keyword evidence="3 7" id="KW-0812">Transmembrane</keyword>
<dbReference type="AlphaFoldDB" id="A0A3D2XBA3"/>
<evidence type="ECO:0000313" key="9">
    <source>
        <dbReference type="EMBL" id="HCL04412.1"/>
    </source>
</evidence>
<dbReference type="Proteomes" id="UP000262969">
    <property type="component" value="Unassembled WGS sequence"/>
</dbReference>
<dbReference type="InterPro" id="IPR003838">
    <property type="entry name" value="ABC3_permease_C"/>
</dbReference>
<comment type="subcellular location">
    <subcellularLocation>
        <location evidence="1">Cell membrane</location>
        <topology evidence="1">Multi-pass membrane protein</topology>
    </subcellularLocation>
</comment>
<comment type="caution">
    <text evidence="9">The sequence shown here is derived from an EMBL/GenBank/DDBJ whole genome shotgun (WGS) entry which is preliminary data.</text>
</comment>
<protein>
    <submittedName>
        <fullName evidence="9">ABC transporter</fullName>
    </submittedName>
</protein>
<feature type="transmembrane region" description="Helical" evidence="7">
    <location>
        <begin position="336"/>
        <end position="356"/>
    </location>
</feature>
<accession>A0A3D2XBA3</accession>
<feature type="domain" description="ABC3 transporter permease C-terminal" evidence="8">
    <location>
        <begin position="247"/>
        <end position="366"/>
    </location>
</feature>
<evidence type="ECO:0000256" key="6">
    <source>
        <dbReference type="ARBA" id="ARBA00038076"/>
    </source>
</evidence>
<name>A0A3D2XBA3_9FIRM</name>
<evidence type="ECO:0000256" key="1">
    <source>
        <dbReference type="ARBA" id="ARBA00004651"/>
    </source>
</evidence>
<evidence type="ECO:0000256" key="7">
    <source>
        <dbReference type="SAM" id="Phobius"/>
    </source>
</evidence>
<dbReference type="PANTHER" id="PTHR30572">
    <property type="entry name" value="MEMBRANE COMPONENT OF TRANSPORTER-RELATED"/>
    <property type="match status" value="1"/>
</dbReference>
<evidence type="ECO:0000256" key="3">
    <source>
        <dbReference type="ARBA" id="ARBA00022692"/>
    </source>
</evidence>
<feature type="transmembrane region" description="Helical" evidence="7">
    <location>
        <begin position="240"/>
        <end position="269"/>
    </location>
</feature>
<comment type="similarity">
    <text evidence="6">Belongs to the ABC-4 integral membrane protein family.</text>
</comment>
<organism evidence="9 10">
    <name type="scientific">Lachnoclostridium phytofermentans</name>
    <dbReference type="NCBI Taxonomy" id="66219"/>
    <lineage>
        <taxon>Bacteria</taxon>
        <taxon>Bacillati</taxon>
        <taxon>Bacillota</taxon>
        <taxon>Clostridia</taxon>
        <taxon>Lachnospirales</taxon>
        <taxon>Lachnospiraceae</taxon>
    </lineage>
</organism>
<dbReference type="GO" id="GO:0022857">
    <property type="term" value="F:transmembrane transporter activity"/>
    <property type="evidence" value="ECO:0007669"/>
    <property type="project" value="TreeGrafter"/>
</dbReference>
<dbReference type="EMBL" id="DPVV01000614">
    <property type="protein sequence ID" value="HCL04412.1"/>
    <property type="molecule type" value="Genomic_DNA"/>
</dbReference>
<keyword evidence="5 7" id="KW-0472">Membrane</keyword>
<reference evidence="9 10" key="1">
    <citation type="journal article" date="2018" name="Nat. Biotechnol.">
        <title>A standardized bacterial taxonomy based on genome phylogeny substantially revises the tree of life.</title>
        <authorList>
            <person name="Parks D.H."/>
            <person name="Chuvochina M."/>
            <person name="Waite D.W."/>
            <person name="Rinke C."/>
            <person name="Skarshewski A."/>
            <person name="Chaumeil P.A."/>
            <person name="Hugenholtz P."/>
        </authorList>
    </citation>
    <scope>NUCLEOTIDE SEQUENCE [LARGE SCALE GENOMIC DNA]</scope>
    <source>
        <strain evidence="9">UBA11728</strain>
    </source>
</reference>
<dbReference type="PANTHER" id="PTHR30572:SF4">
    <property type="entry name" value="ABC TRANSPORTER PERMEASE YTRF"/>
    <property type="match status" value="1"/>
</dbReference>
<gene>
    <name evidence="9" type="ORF">DHW61_18725</name>
</gene>
<evidence type="ECO:0000256" key="4">
    <source>
        <dbReference type="ARBA" id="ARBA00022989"/>
    </source>
</evidence>
<keyword evidence="4 7" id="KW-1133">Transmembrane helix</keyword>
<dbReference type="InterPro" id="IPR050250">
    <property type="entry name" value="Macrolide_Exporter_MacB"/>
</dbReference>
<dbReference type="Pfam" id="PF02687">
    <property type="entry name" value="FtsX"/>
    <property type="match status" value="1"/>
</dbReference>
<sequence>HASFSYDEVLNKTFKLVLNTDYYVYNKETGIWKDMRDDQSFMKKLVNDSLDLKIVGILRPNPEASAASIHGEVGYTSSLTEYIINKINNSDITKAQLADKETNVFTNMPFDMNGYMKNITMKEINDFVKTLSEEEQQQFKMLSSTMTEEEIISIFGEQIRTAGGKEATYEDNIAQLGIVNLDQPSTINLYPINFEAKDAIAKIIEDYNTTQKDAGHEEMTINYTDFVGLMMSSITTIIDMISYVLIGFVAISLVVSSIMIGIITYISVLERTKEIGILRSIGASKRNISSIFNAETLIIGFTSGMLGIIISLLLLIPINAIIASLSGISKIAVLPWGYAIVLVVISMILTLIAGLIPSKKAAKKDPVTALRTE</sequence>
<feature type="transmembrane region" description="Helical" evidence="7">
    <location>
        <begin position="290"/>
        <end position="316"/>
    </location>
</feature>
<keyword evidence="2" id="KW-1003">Cell membrane</keyword>
<proteinExistence type="inferred from homology"/>